<dbReference type="CDD" id="cd07067">
    <property type="entry name" value="HP_PGM_like"/>
    <property type="match status" value="1"/>
</dbReference>
<evidence type="ECO:0000256" key="2">
    <source>
        <dbReference type="SAM" id="MobiDB-lite"/>
    </source>
</evidence>
<dbReference type="InterPro" id="IPR013078">
    <property type="entry name" value="His_Pase_superF_clade-1"/>
</dbReference>
<dbReference type="Pfam" id="PF00300">
    <property type="entry name" value="His_Phos_1"/>
    <property type="match status" value="1"/>
</dbReference>
<proteinExistence type="predicted"/>
<dbReference type="PANTHER" id="PTHR48100">
    <property type="entry name" value="BROAD-SPECIFICITY PHOSPHATASE YOR283W-RELATED"/>
    <property type="match status" value="1"/>
</dbReference>
<name>A0A364MV73_STELY</name>
<dbReference type="SMART" id="SM00855">
    <property type="entry name" value="PGAM"/>
    <property type="match status" value="1"/>
</dbReference>
<reference evidence="4" key="1">
    <citation type="submission" date="2018-05" db="EMBL/GenBank/DDBJ databases">
        <title>Draft genome sequence of Stemphylium lycopersici strain CIDEFI 213.</title>
        <authorList>
            <person name="Medina R."/>
            <person name="Franco M.E.E."/>
            <person name="Lucentini C.G."/>
            <person name="Saparrat M.C.N."/>
            <person name="Balatti P.A."/>
        </authorList>
    </citation>
    <scope>NUCLEOTIDE SEQUENCE [LARGE SCALE GENOMIC DNA]</scope>
    <source>
        <strain evidence="4">CIDEFI 213</strain>
    </source>
</reference>
<feature type="binding site" evidence="1">
    <location>
        <position position="62"/>
    </location>
    <ligand>
        <name>substrate</name>
    </ligand>
</feature>
<dbReference type="InterPro" id="IPR050275">
    <property type="entry name" value="PGM_Phosphatase"/>
</dbReference>
<dbReference type="GO" id="GO:0005737">
    <property type="term" value="C:cytoplasm"/>
    <property type="evidence" value="ECO:0007669"/>
    <property type="project" value="TreeGrafter"/>
</dbReference>
<dbReference type="Gene3D" id="3.40.50.1240">
    <property type="entry name" value="Phosphoglycerate mutase-like"/>
    <property type="match status" value="1"/>
</dbReference>
<dbReference type="AlphaFoldDB" id="A0A364MV73"/>
<evidence type="ECO:0000256" key="1">
    <source>
        <dbReference type="PIRSR" id="PIRSR613078-2"/>
    </source>
</evidence>
<evidence type="ECO:0000313" key="3">
    <source>
        <dbReference type="EMBL" id="RAR04628.1"/>
    </source>
</evidence>
<dbReference type="EMBL" id="QGDH01000150">
    <property type="protein sequence ID" value="RAR04628.1"/>
    <property type="molecule type" value="Genomic_DNA"/>
</dbReference>
<dbReference type="InterPro" id="IPR029033">
    <property type="entry name" value="His_PPase_superfam"/>
</dbReference>
<feature type="region of interest" description="Disordered" evidence="2">
    <location>
        <begin position="253"/>
        <end position="272"/>
    </location>
</feature>
<dbReference type="SUPFAM" id="SSF53254">
    <property type="entry name" value="Phosphoglycerate mutase-like"/>
    <property type="match status" value="1"/>
</dbReference>
<dbReference type="GO" id="GO:0016791">
    <property type="term" value="F:phosphatase activity"/>
    <property type="evidence" value="ECO:0007669"/>
    <property type="project" value="TreeGrafter"/>
</dbReference>
<comment type="caution">
    <text evidence="3">The sequence shown here is derived from an EMBL/GenBank/DDBJ whole genome shotgun (WGS) entry which is preliminary data.</text>
</comment>
<accession>A0A364MV73</accession>
<feature type="binding site" evidence="1">
    <location>
        <begin position="9"/>
        <end position="16"/>
    </location>
    <ligand>
        <name>substrate</name>
    </ligand>
</feature>
<organism evidence="3 4">
    <name type="scientific">Stemphylium lycopersici</name>
    <name type="common">Tomato gray leaf spot disease fungus</name>
    <name type="synonym">Thyrospora lycopersici</name>
    <dbReference type="NCBI Taxonomy" id="183478"/>
    <lineage>
        <taxon>Eukaryota</taxon>
        <taxon>Fungi</taxon>
        <taxon>Dikarya</taxon>
        <taxon>Ascomycota</taxon>
        <taxon>Pezizomycotina</taxon>
        <taxon>Dothideomycetes</taxon>
        <taxon>Pleosporomycetidae</taxon>
        <taxon>Pleosporales</taxon>
        <taxon>Pleosporineae</taxon>
        <taxon>Pleosporaceae</taxon>
        <taxon>Stemphylium</taxon>
    </lineage>
</organism>
<gene>
    <name evidence="3" type="ORF">DDE83_007741</name>
</gene>
<dbReference type="Proteomes" id="UP000249619">
    <property type="component" value="Unassembled WGS sequence"/>
</dbReference>
<sequence>MAPKLVLIRHAQAQHNATNDWSIRDPPLTELGEQQCRELHEHLKQTKIGNEIDLIVVSAQRRTLQTATIGLDWLIKKGTKGKTSVNTKTTRQSLTTVVVIPSANWQENADKPCDTGTPIKDISKEFPQYDFSTVDPSFPDKTTNLSQNPYAFTEKAIVARGQTCLKELYSRPEKVIAVVSHSGFLRTAVCNRMFFNADYRVFDFDEEAMKERPGSFVLKETEETEKSGGGMGRSDVGVFGIVPGDFPPEVEEEAAKKVARVDDEATKQKPST</sequence>
<evidence type="ECO:0000313" key="4">
    <source>
        <dbReference type="Proteomes" id="UP000249619"/>
    </source>
</evidence>
<keyword evidence="4" id="KW-1185">Reference proteome</keyword>
<dbReference type="PANTHER" id="PTHR48100:SF24">
    <property type="entry name" value="PHOSPHOGLYCERATE MUTASE"/>
    <property type="match status" value="1"/>
</dbReference>
<protein>
    <submittedName>
        <fullName evidence="3">Phosphoglycerate mutase-like protein</fullName>
    </submittedName>
</protein>